<accession>A0A1G2K5V7</accession>
<proteinExistence type="predicted"/>
<feature type="transmembrane region" description="Helical" evidence="1">
    <location>
        <begin position="33"/>
        <end position="51"/>
    </location>
</feature>
<comment type="caution">
    <text evidence="2">The sequence shown here is derived from an EMBL/GenBank/DDBJ whole genome shotgun (WGS) entry which is preliminary data.</text>
</comment>
<evidence type="ECO:0000256" key="1">
    <source>
        <dbReference type="SAM" id="Phobius"/>
    </source>
</evidence>
<sequence length="80" mass="8376">MNSSNVVVITLAIALVLVSVVGLFLPGGFMRRVIGVIGVAGGLYICAALFFSGPLSIFYLGAAIIGIGFGQLFDKRNRRS</sequence>
<evidence type="ECO:0000313" key="3">
    <source>
        <dbReference type="Proteomes" id="UP000177152"/>
    </source>
</evidence>
<evidence type="ECO:0000313" key="2">
    <source>
        <dbReference type="EMBL" id="OGZ93860.1"/>
    </source>
</evidence>
<feature type="transmembrane region" description="Helical" evidence="1">
    <location>
        <begin position="6"/>
        <end position="26"/>
    </location>
</feature>
<gene>
    <name evidence="2" type="ORF">A2633_00115</name>
</gene>
<name>A0A1G2K5V7_9BACT</name>
<dbReference type="Proteomes" id="UP000177152">
    <property type="component" value="Unassembled WGS sequence"/>
</dbReference>
<dbReference type="EMBL" id="MHQC01000048">
    <property type="protein sequence ID" value="OGZ93860.1"/>
    <property type="molecule type" value="Genomic_DNA"/>
</dbReference>
<feature type="transmembrane region" description="Helical" evidence="1">
    <location>
        <begin position="57"/>
        <end position="73"/>
    </location>
</feature>
<reference evidence="2 3" key="1">
    <citation type="journal article" date="2016" name="Nat. Commun.">
        <title>Thousands of microbial genomes shed light on interconnected biogeochemical processes in an aquifer system.</title>
        <authorList>
            <person name="Anantharaman K."/>
            <person name="Brown C.T."/>
            <person name="Hug L.A."/>
            <person name="Sharon I."/>
            <person name="Castelle C.J."/>
            <person name="Probst A.J."/>
            <person name="Thomas B.C."/>
            <person name="Singh A."/>
            <person name="Wilkins M.J."/>
            <person name="Karaoz U."/>
            <person name="Brodie E.L."/>
            <person name="Williams K.H."/>
            <person name="Hubbard S.S."/>
            <person name="Banfield J.F."/>
        </authorList>
    </citation>
    <scope>NUCLEOTIDE SEQUENCE [LARGE SCALE GENOMIC DNA]</scope>
</reference>
<dbReference type="AlphaFoldDB" id="A0A1G2K5V7"/>
<keyword evidence="1" id="KW-1133">Transmembrane helix</keyword>
<keyword evidence="1" id="KW-0812">Transmembrane</keyword>
<organism evidence="2 3">
    <name type="scientific">Candidatus Sungbacteria bacterium RIFCSPHIGHO2_01_FULL_47_32</name>
    <dbReference type="NCBI Taxonomy" id="1802264"/>
    <lineage>
        <taxon>Bacteria</taxon>
        <taxon>Candidatus Sungiibacteriota</taxon>
    </lineage>
</organism>
<protein>
    <submittedName>
        <fullName evidence="2">Uncharacterized protein</fullName>
    </submittedName>
</protein>
<keyword evidence="1" id="KW-0472">Membrane</keyword>